<evidence type="ECO:0000256" key="1">
    <source>
        <dbReference type="SAM" id="MobiDB-lite"/>
    </source>
</evidence>
<evidence type="ECO:0000313" key="3">
    <source>
        <dbReference type="Proteomes" id="UP001642360"/>
    </source>
</evidence>
<keyword evidence="3" id="KW-1185">Reference proteome</keyword>
<feature type="compositionally biased region" description="Polar residues" evidence="1">
    <location>
        <begin position="1"/>
        <end position="13"/>
    </location>
</feature>
<sequence>DSNRPPQVTNDSTWSHRVDTYPSSSSDISEKADLVRDSLDPMKRPSKLVKLEDGRRTTLLGPDVNVSAVSGPSQVFGLSGNQKPKPQEALDSEKQAPQLHGFKLENVDNGTVPL</sequence>
<dbReference type="EMBL" id="CAUOFW020008466">
    <property type="protein sequence ID" value="CAK9182874.1"/>
    <property type="molecule type" value="Genomic_DNA"/>
</dbReference>
<feature type="non-terminal residue" evidence="2">
    <location>
        <position position="1"/>
    </location>
</feature>
<proteinExistence type="predicted"/>
<accession>A0ABC8UPG7</accession>
<protein>
    <recommendedName>
        <fullName evidence="4">Prolactin receptor</fullName>
    </recommendedName>
</protein>
<comment type="caution">
    <text evidence="2">The sequence shown here is derived from an EMBL/GenBank/DDBJ whole genome shotgun (WGS) entry which is preliminary data.</text>
</comment>
<reference evidence="2 3" key="1">
    <citation type="submission" date="2024-02" db="EMBL/GenBank/DDBJ databases">
        <authorList>
            <person name="Vignale AGUSTIN F."/>
            <person name="Sosa J E."/>
            <person name="Modenutti C."/>
        </authorList>
    </citation>
    <scope>NUCLEOTIDE SEQUENCE [LARGE SCALE GENOMIC DNA]</scope>
</reference>
<organism evidence="2 3">
    <name type="scientific">Ilex paraguariensis</name>
    <name type="common">yerba mate</name>
    <dbReference type="NCBI Taxonomy" id="185542"/>
    <lineage>
        <taxon>Eukaryota</taxon>
        <taxon>Viridiplantae</taxon>
        <taxon>Streptophyta</taxon>
        <taxon>Embryophyta</taxon>
        <taxon>Tracheophyta</taxon>
        <taxon>Spermatophyta</taxon>
        <taxon>Magnoliopsida</taxon>
        <taxon>eudicotyledons</taxon>
        <taxon>Gunneridae</taxon>
        <taxon>Pentapetalae</taxon>
        <taxon>asterids</taxon>
        <taxon>campanulids</taxon>
        <taxon>Aquifoliales</taxon>
        <taxon>Aquifoliaceae</taxon>
        <taxon>Ilex</taxon>
    </lineage>
</organism>
<feature type="region of interest" description="Disordered" evidence="1">
    <location>
        <begin position="1"/>
        <end position="31"/>
    </location>
</feature>
<dbReference type="Proteomes" id="UP001642360">
    <property type="component" value="Unassembled WGS sequence"/>
</dbReference>
<evidence type="ECO:0000313" key="2">
    <source>
        <dbReference type="EMBL" id="CAK9182874.1"/>
    </source>
</evidence>
<gene>
    <name evidence="2" type="ORF">ILEXP_LOCUS53100</name>
</gene>
<feature type="region of interest" description="Disordered" evidence="1">
    <location>
        <begin position="62"/>
        <end position="114"/>
    </location>
</feature>
<dbReference type="AlphaFoldDB" id="A0ABC8UPG7"/>
<name>A0ABC8UPG7_9AQUA</name>
<evidence type="ECO:0008006" key="4">
    <source>
        <dbReference type="Google" id="ProtNLM"/>
    </source>
</evidence>
<feature type="compositionally biased region" description="Basic and acidic residues" evidence="1">
    <location>
        <begin position="85"/>
        <end position="94"/>
    </location>
</feature>